<dbReference type="SMART" id="SM00089">
    <property type="entry name" value="PKD"/>
    <property type="match status" value="1"/>
</dbReference>
<feature type="signal peptide" evidence="8">
    <location>
        <begin position="1"/>
        <end position="24"/>
    </location>
</feature>
<dbReference type="InterPro" id="IPR022409">
    <property type="entry name" value="PKD/Chitinase_dom"/>
</dbReference>
<keyword evidence="2 6" id="KW-0349">Heme</keyword>
<dbReference type="Gene3D" id="2.120.10.30">
    <property type="entry name" value="TolB, C-terminal domain"/>
    <property type="match status" value="1"/>
</dbReference>
<dbReference type="InterPro" id="IPR011041">
    <property type="entry name" value="Quinoprot_gluc/sorb_DH_b-prop"/>
</dbReference>
<feature type="compositionally biased region" description="Polar residues" evidence="7">
    <location>
        <begin position="414"/>
        <end position="428"/>
    </location>
</feature>
<dbReference type="Gene3D" id="2.60.120.260">
    <property type="entry name" value="Galactose-binding domain-like"/>
    <property type="match status" value="1"/>
</dbReference>
<dbReference type="Gene3D" id="2.60.40.10">
    <property type="entry name" value="Immunoglobulins"/>
    <property type="match status" value="1"/>
</dbReference>
<proteinExistence type="predicted"/>
<evidence type="ECO:0000256" key="3">
    <source>
        <dbReference type="ARBA" id="ARBA00022723"/>
    </source>
</evidence>
<dbReference type="Pfam" id="PF00034">
    <property type="entry name" value="Cytochrom_C"/>
    <property type="match status" value="1"/>
</dbReference>
<evidence type="ECO:0000313" key="10">
    <source>
        <dbReference type="EMBL" id="MEA5427936.1"/>
    </source>
</evidence>
<name>A0ABU5SKW1_9BACT</name>
<dbReference type="InterPro" id="IPR013783">
    <property type="entry name" value="Ig-like_fold"/>
</dbReference>
<dbReference type="PROSITE" id="PS51007">
    <property type="entry name" value="CYTC"/>
    <property type="match status" value="1"/>
</dbReference>
<dbReference type="SUPFAM" id="SSF49299">
    <property type="entry name" value="PKD domain"/>
    <property type="match status" value="1"/>
</dbReference>
<organism evidence="10 11">
    <name type="scientific">Arcicella lustrica</name>
    <dbReference type="NCBI Taxonomy" id="2984196"/>
    <lineage>
        <taxon>Bacteria</taxon>
        <taxon>Pseudomonadati</taxon>
        <taxon>Bacteroidota</taxon>
        <taxon>Cytophagia</taxon>
        <taxon>Cytophagales</taxon>
        <taxon>Flectobacillaceae</taxon>
        <taxon>Arcicella</taxon>
    </lineage>
</organism>
<dbReference type="Gene3D" id="1.10.760.10">
    <property type="entry name" value="Cytochrome c-like domain"/>
    <property type="match status" value="1"/>
</dbReference>
<reference evidence="10 11" key="1">
    <citation type="submission" date="2023-12" db="EMBL/GenBank/DDBJ databases">
        <title>Novel species of the genus Arcicella isolated from rivers.</title>
        <authorList>
            <person name="Lu H."/>
        </authorList>
    </citation>
    <scope>NUCLEOTIDE SEQUENCE [LARGE SCALE GENOMIC DNA]</scope>
    <source>
        <strain evidence="10 11">DC25W</strain>
    </source>
</reference>
<accession>A0ABU5SKW1</accession>
<evidence type="ECO:0000256" key="8">
    <source>
        <dbReference type="SAM" id="SignalP"/>
    </source>
</evidence>
<dbReference type="RefSeq" id="WP_323259801.1">
    <property type="nucleotide sequence ID" value="NZ_JAYGIM010000011.1"/>
</dbReference>
<dbReference type="InterPro" id="IPR011042">
    <property type="entry name" value="6-blade_b-propeller_TolB-like"/>
</dbReference>
<dbReference type="CDD" id="cd04084">
    <property type="entry name" value="CBM6_xylanase-like"/>
    <property type="match status" value="1"/>
</dbReference>
<evidence type="ECO:0000256" key="4">
    <source>
        <dbReference type="ARBA" id="ARBA00022982"/>
    </source>
</evidence>
<dbReference type="InterPro" id="IPR009056">
    <property type="entry name" value="Cyt_c-like_dom"/>
</dbReference>
<dbReference type="CDD" id="cd00146">
    <property type="entry name" value="PKD"/>
    <property type="match status" value="1"/>
</dbReference>
<evidence type="ECO:0000313" key="11">
    <source>
        <dbReference type="Proteomes" id="UP001302222"/>
    </source>
</evidence>
<keyword evidence="3 6" id="KW-0479">Metal-binding</keyword>
<evidence type="ECO:0000256" key="7">
    <source>
        <dbReference type="SAM" id="MobiDB-lite"/>
    </source>
</evidence>
<protein>
    <submittedName>
        <fullName evidence="10">ThuA domain-containing protein</fullName>
    </submittedName>
</protein>
<keyword evidence="4" id="KW-0249">Electron transport</keyword>
<dbReference type="Gene3D" id="3.40.50.880">
    <property type="match status" value="1"/>
</dbReference>
<dbReference type="InterPro" id="IPR029010">
    <property type="entry name" value="ThuA-like"/>
</dbReference>
<dbReference type="InterPro" id="IPR029062">
    <property type="entry name" value="Class_I_gatase-like"/>
</dbReference>
<evidence type="ECO:0000259" key="9">
    <source>
        <dbReference type="PROSITE" id="PS51007"/>
    </source>
</evidence>
<dbReference type="EMBL" id="JAYGIM010000011">
    <property type="protein sequence ID" value="MEA5427936.1"/>
    <property type="molecule type" value="Genomic_DNA"/>
</dbReference>
<feature type="domain" description="Cytochrome c" evidence="9">
    <location>
        <begin position="871"/>
        <end position="956"/>
    </location>
</feature>
<evidence type="ECO:0000256" key="1">
    <source>
        <dbReference type="ARBA" id="ARBA00022448"/>
    </source>
</evidence>
<feature type="chain" id="PRO_5045097307" evidence="8">
    <location>
        <begin position="25"/>
        <end position="1152"/>
    </location>
</feature>
<keyword evidence="8" id="KW-0732">Signal</keyword>
<comment type="caution">
    <text evidence="10">The sequence shown here is derived from an EMBL/GenBank/DDBJ whole genome shotgun (WGS) entry which is preliminary data.</text>
</comment>
<evidence type="ECO:0000256" key="6">
    <source>
        <dbReference type="PROSITE-ProRule" id="PRU00433"/>
    </source>
</evidence>
<dbReference type="PRINTS" id="PR00606">
    <property type="entry name" value="CYTCHROMECID"/>
</dbReference>
<dbReference type="InterPro" id="IPR002324">
    <property type="entry name" value="Cyt_c_ID"/>
</dbReference>
<dbReference type="SUPFAM" id="SSF50952">
    <property type="entry name" value="Soluble quinoprotein glucose dehydrogenase"/>
    <property type="match status" value="1"/>
</dbReference>
<keyword evidence="5 6" id="KW-0408">Iron</keyword>
<sequence length="1152" mass="127804">MFSKRKFSIIIVLCSLLSFIKLQAQTAKTNVLVFSKTAAFRHQSIDAGKTALARMAKEKGFGVSFTEDAETFNELNLKKYHAVVFLNTTGDVLNNEQQSTFERYIQAGGGYVGIHAATDCEYDWPWYGKLAGAFFLDHPSTPSNVQKGKYFITQKNEFTAGMPEEFERTDEFYSFKDISPKINVVLKIDEKSYIGGKNGENHPMSWYQAFDGGRSFYTAMGHTNETFSEPLFLNHLWAGIKYAAGLSSLGGEMPKNVDFSKARPEENRFTKVVLEEKLDEPMELSVLNDGRVLFIQRKGEVRLYNIKTKELKTIAKIPVNLKYVSKEGKVSVAEDGLLGLNKDPNFAQNHWIYLYYSTPEASKNILTRYELKGDELVLDSKKVLLEIPTQREECCHTGGSIAWDKVGNLYLSTGDNTNPHGSSGYSPSDEQEGRSAWDAQKSSANTNDLRGKIIRIKPQADGSYTIPEGNLFPKGTPNTRPEIYTMGHRNPFRISVDSKTGYVYWGEVGPDASKPTENRGPAGHDEVGQARKAGNFGWPHFVGDNQAYYKYDFANKKSLEQWDANAPTNTSPNNTGLKVLPPAQKAFIWYPYGLSKEFPLVGNGGRNAMAGPVFYSDEFKNATRSFPKYYDGKFLAYEWMRGWIMAVTMDKEGNFESMERFMPSYKFSNPMDMEFDENGDLYMLEYGSGWFTANDDARLIRIEYNGGNRKPQIQMVANQMGGAVPFNLKLSSKGTVDADGDVLKYTWKITSKNGFSKIVNTPEANLMLSKIGVYKATLTVNDGKGASNSQSMEIAVGNEPPVLSLEMPKSNKTFFVPNQSFNYEIKVKDKEDGTLGKDINEEQVAVSIDYLSEGYDKIQIAQGHRSADANALFATGKKLIDGSDCAACHSKEKKSIGPSYKEVASKYKGDGTALERLTKKVISGGNGVWGETAMAGHPQLSANDAAEMVKYILNLSNEKPKEKSLPVKGKFDAKIPSGDKGKGVFIVRASYEDQGANNLPSLKSEQSFILRNAKVDVHSFDEYDNINKMAFSGRNLLMPAKSGASARMKQVDLNGITELQIFASAQKAQLNAAGGKIELHMDSPNGKLIGETAFLEASDKSMFGAAPLSIPVKLPETVTNKLHDLYLVFVNPKSEGQTLMVVTSVEFKLKTE</sequence>
<dbReference type="PANTHER" id="PTHR40469:SF2">
    <property type="entry name" value="GALACTOSE-BINDING DOMAIN-LIKE SUPERFAMILY PROTEIN"/>
    <property type="match status" value="1"/>
</dbReference>
<dbReference type="Proteomes" id="UP001302222">
    <property type="component" value="Unassembled WGS sequence"/>
</dbReference>
<keyword evidence="1" id="KW-0813">Transport</keyword>
<gene>
    <name evidence="10" type="ORF">VB798_15190</name>
</gene>
<dbReference type="InterPro" id="IPR036909">
    <property type="entry name" value="Cyt_c-like_dom_sf"/>
</dbReference>
<dbReference type="Pfam" id="PF06283">
    <property type="entry name" value="ThuA"/>
    <property type="match status" value="1"/>
</dbReference>
<evidence type="ECO:0000256" key="5">
    <source>
        <dbReference type="ARBA" id="ARBA00023004"/>
    </source>
</evidence>
<dbReference type="Pfam" id="PF07995">
    <property type="entry name" value="GSDH"/>
    <property type="match status" value="1"/>
</dbReference>
<dbReference type="PANTHER" id="PTHR40469">
    <property type="entry name" value="SECRETED GLYCOSYL HYDROLASE"/>
    <property type="match status" value="1"/>
</dbReference>
<dbReference type="SUPFAM" id="SSF52317">
    <property type="entry name" value="Class I glutamine amidotransferase-like"/>
    <property type="match status" value="1"/>
</dbReference>
<feature type="region of interest" description="Disordered" evidence="7">
    <location>
        <begin position="414"/>
        <end position="449"/>
    </location>
</feature>
<evidence type="ECO:0000256" key="2">
    <source>
        <dbReference type="ARBA" id="ARBA00022617"/>
    </source>
</evidence>
<keyword evidence="11" id="KW-1185">Reference proteome</keyword>
<dbReference type="SUPFAM" id="SSF46626">
    <property type="entry name" value="Cytochrome c"/>
    <property type="match status" value="1"/>
</dbReference>
<dbReference type="InterPro" id="IPR012938">
    <property type="entry name" value="Glc/Sorbosone_DH"/>
</dbReference>
<dbReference type="InterPro" id="IPR035986">
    <property type="entry name" value="PKD_dom_sf"/>
</dbReference>